<name>A0A1D8GQ16_9FIRM</name>
<keyword evidence="4 5" id="KW-0472">Membrane</keyword>
<keyword evidence="3 5" id="KW-1133">Transmembrane helix</keyword>
<comment type="subcellular location">
    <subcellularLocation>
        <location evidence="1">Membrane</location>
        <topology evidence="1">Multi-pass membrane protein</topology>
    </subcellularLocation>
</comment>
<evidence type="ECO:0000256" key="3">
    <source>
        <dbReference type="ARBA" id="ARBA00022989"/>
    </source>
</evidence>
<gene>
    <name evidence="7" type="ORF">Gferi_27055</name>
</gene>
<evidence type="ECO:0000256" key="2">
    <source>
        <dbReference type="ARBA" id="ARBA00022692"/>
    </source>
</evidence>
<keyword evidence="8" id="KW-1185">Reference proteome</keyword>
<protein>
    <recommendedName>
        <fullName evidence="6">RDD domain-containing protein</fullName>
    </recommendedName>
</protein>
<dbReference type="STRING" id="1424294.Gferi_27055"/>
<proteinExistence type="predicted"/>
<organism evidence="7 8">
    <name type="scientific">Geosporobacter ferrireducens</name>
    <dbReference type="NCBI Taxonomy" id="1424294"/>
    <lineage>
        <taxon>Bacteria</taxon>
        <taxon>Bacillati</taxon>
        <taxon>Bacillota</taxon>
        <taxon>Clostridia</taxon>
        <taxon>Peptostreptococcales</taxon>
        <taxon>Thermotaleaceae</taxon>
        <taxon>Geosporobacter</taxon>
    </lineage>
</organism>
<dbReference type="RefSeq" id="WP_069981203.1">
    <property type="nucleotide sequence ID" value="NZ_CP017269.1"/>
</dbReference>
<dbReference type="EMBL" id="CP017269">
    <property type="protein sequence ID" value="AOT72894.1"/>
    <property type="molecule type" value="Genomic_DNA"/>
</dbReference>
<dbReference type="GO" id="GO:0016020">
    <property type="term" value="C:membrane"/>
    <property type="evidence" value="ECO:0007669"/>
    <property type="project" value="UniProtKB-SubCell"/>
</dbReference>
<evidence type="ECO:0000313" key="8">
    <source>
        <dbReference type="Proteomes" id="UP000095743"/>
    </source>
</evidence>
<sequence length="228" mass="26441">MRRVVITTPENIEVAYRPAGPGSRVVAAFIDYFIQGLLYLLILLLLAGMHDPVAYLESQSSYTVAIALLIVSFINYGYFTLLEMTMDGRTFGKKLLGLKTIRKNGQPIDIKHSLIRNLFKIFLDNYMIGILMMLFREDESRLGDILSSTMVIEEEKENLHFTDAMLPENVRKYLDEEDMTLLLTYMQEKNEVMVEGEKLKEKIQAYFTNKYEGIDEEGVRWIENELNR</sequence>
<dbReference type="OrthoDB" id="9787732at2"/>
<evidence type="ECO:0000256" key="5">
    <source>
        <dbReference type="SAM" id="Phobius"/>
    </source>
</evidence>
<dbReference type="Proteomes" id="UP000095743">
    <property type="component" value="Chromosome"/>
</dbReference>
<keyword evidence="2 5" id="KW-0812">Transmembrane</keyword>
<feature type="transmembrane region" description="Helical" evidence="5">
    <location>
        <begin position="61"/>
        <end position="79"/>
    </location>
</feature>
<dbReference type="Pfam" id="PF06271">
    <property type="entry name" value="RDD"/>
    <property type="match status" value="1"/>
</dbReference>
<dbReference type="PANTHER" id="PTHR38480">
    <property type="entry name" value="SLR0254 PROTEIN"/>
    <property type="match status" value="1"/>
</dbReference>
<evidence type="ECO:0000313" key="7">
    <source>
        <dbReference type="EMBL" id="AOT72894.1"/>
    </source>
</evidence>
<feature type="transmembrane region" description="Helical" evidence="5">
    <location>
        <begin position="25"/>
        <end position="49"/>
    </location>
</feature>
<dbReference type="InterPro" id="IPR010432">
    <property type="entry name" value="RDD"/>
</dbReference>
<evidence type="ECO:0000259" key="6">
    <source>
        <dbReference type="Pfam" id="PF06271"/>
    </source>
</evidence>
<dbReference type="AlphaFoldDB" id="A0A1D8GQ16"/>
<evidence type="ECO:0000256" key="4">
    <source>
        <dbReference type="ARBA" id="ARBA00023136"/>
    </source>
</evidence>
<feature type="domain" description="RDD" evidence="6">
    <location>
        <begin position="19"/>
        <end position="147"/>
    </location>
</feature>
<dbReference type="PANTHER" id="PTHR38480:SF1">
    <property type="entry name" value="SLR0254 PROTEIN"/>
    <property type="match status" value="1"/>
</dbReference>
<evidence type="ECO:0000256" key="1">
    <source>
        <dbReference type="ARBA" id="ARBA00004141"/>
    </source>
</evidence>
<reference evidence="7 8" key="1">
    <citation type="submission" date="2016-09" db="EMBL/GenBank/DDBJ databases">
        <title>Genomic analysis reveals versatility of anaerobic energy metabolism of Geosporobacter ferrireducens IRF9 of phylum Firmicutes.</title>
        <authorList>
            <person name="Kim S.-J."/>
        </authorList>
    </citation>
    <scope>NUCLEOTIDE SEQUENCE [LARGE SCALE GENOMIC DNA]</scope>
    <source>
        <strain evidence="7 8">IRF9</strain>
    </source>
</reference>
<dbReference type="KEGG" id="gfe:Gferi_27055"/>
<accession>A0A1D8GQ16</accession>